<evidence type="ECO:0000259" key="12">
    <source>
        <dbReference type="Pfam" id="PF00149"/>
    </source>
</evidence>
<evidence type="ECO:0000259" key="14">
    <source>
        <dbReference type="Pfam" id="PF16656"/>
    </source>
</evidence>
<keyword evidence="10" id="KW-0325">Glycoprotein</keyword>
<comment type="cofactor">
    <cofactor evidence="2">
        <name>Zn(2+)</name>
        <dbReference type="ChEBI" id="CHEBI:29105"/>
    </cofactor>
</comment>
<dbReference type="PANTHER" id="PTHR22953:SF15">
    <property type="entry name" value="PURPLE ACID PHOSPHATASE 13"/>
    <property type="match status" value="1"/>
</dbReference>
<feature type="domain" description="Calcineurin-like phosphoesterase" evidence="12">
    <location>
        <begin position="196"/>
        <end position="417"/>
    </location>
</feature>
<dbReference type="Pfam" id="PF14008">
    <property type="entry name" value="Metallophos_C"/>
    <property type="match status" value="1"/>
</dbReference>
<protein>
    <recommendedName>
        <fullName evidence="11">Purple acid phosphatase</fullName>
        <ecNumber evidence="11">3.1.3.2</ecNumber>
    </recommendedName>
</protein>
<sequence>MKKMVVNYTMTSMSFLVILVCAVIIITVDAFPSTVDGPFTPVTAPLDPNLNPVTFDLPESDPSFVQPNSKFLPEQISVSLSYNSDSVWISWVTTDCCEEDSEPLDPNSVQSIVQYREFNSRTRNKHATGHSIVYNQQYNALKKNYTSGIIHHVQLTGLKPNTLYQYRCGDPSLSAMSRDYYFRTMPKSTSESYPHRIIVAGDLGLTYNTSMVLTHILSNHPDLVVLIGGFSYADTYLANKTKLDCSSCQCDQNRTSSDCDSCYNGRESYQPRWDYWGRFMEPLTANVPTMMVAGEHEIEPQTDDNLTFVAYSSRFAFPSNESGSFSPLYYSFNAGGAHFIVLNAYTPYDYSCKVSPTDQYIWLENDLRNINRSETPWVVAAWSLPWYSTFKGHYREGESMRINLEDLLYSYQVDIIFNSQVDAYERSNRVYNYTLDQCGPVYIIIGAGGAGKLETEHVDDPGNCPDHSQRNSIGSCSFNFTLGPSKDEFCPLNQPDYSAYRESSFGVGMLEVKNETHALWSWNRNQNLYNLAGEVIYIVRQPDICSVFN</sequence>
<accession>A0ABQ7MZQ7</accession>
<keyword evidence="6 11" id="KW-0732">Signal</keyword>
<comment type="caution">
    <text evidence="15">The sequence shown here is derived from an EMBL/GenBank/DDBJ whole genome shotgun (WGS) entry which is preliminary data.</text>
</comment>
<dbReference type="InterPro" id="IPR025733">
    <property type="entry name" value="PAPs_C"/>
</dbReference>
<evidence type="ECO:0000256" key="11">
    <source>
        <dbReference type="RuleBase" id="RU361203"/>
    </source>
</evidence>
<comment type="similarity">
    <text evidence="4 11">Belongs to the metallophosphoesterase superfamily. Purple acid phosphatase family.</text>
</comment>
<dbReference type="Gene3D" id="2.60.40.380">
    <property type="entry name" value="Purple acid phosphatase-like, N-terminal"/>
    <property type="match status" value="1"/>
</dbReference>
<evidence type="ECO:0000256" key="10">
    <source>
        <dbReference type="ARBA" id="ARBA00023180"/>
    </source>
</evidence>
<evidence type="ECO:0000256" key="1">
    <source>
        <dbReference type="ARBA" id="ARBA00000032"/>
    </source>
</evidence>
<keyword evidence="5" id="KW-0479">Metal-binding</keyword>
<proteinExistence type="inferred from homology"/>
<keyword evidence="7 11" id="KW-0378">Hydrolase</keyword>
<dbReference type="EC" id="3.1.3.2" evidence="11"/>
<gene>
    <name evidence="15" type="primary">A03p018840.1_BraROA</name>
    <name evidence="15" type="ORF">IGI04_010282</name>
</gene>
<dbReference type="InterPro" id="IPR008963">
    <property type="entry name" value="Purple_acid_Pase-like_N"/>
</dbReference>
<evidence type="ECO:0000256" key="5">
    <source>
        <dbReference type="ARBA" id="ARBA00022723"/>
    </source>
</evidence>
<dbReference type="Pfam" id="PF00149">
    <property type="entry name" value="Metallophos"/>
    <property type="match status" value="1"/>
</dbReference>
<dbReference type="InterPro" id="IPR029052">
    <property type="entry name" value="Metallo-depent_PP-like"/>
</dbReference>
<dbReference type="InterPro" id="IPR039331">
    <property type="entry name" value="PAPs-like"/>
</dbReference>
<dbReference type="SUPFAM" id="SSF56300">
    <property type="entry name" value="Metallo-dependent phosphatases"/>
    <property type="match status" value="1"/>
</dbReference>
<evidence type="ECO:0000256" key="2">
    <source>
        <dbReference type="ARBA" id="ARBA00001947"/>
    </source>
</evidence>
<comment type="catalytic activity">
    <reaction evidence="1 11">
        <text>a phosphate monoester + H2O = an alcohol + phosphate</text>
        <dbReference type="Rhea" id="RHEA:15017"/>
        <dbReference type="ChEBI" id="CHEBI:15377"/>
        <dbReference type="ChEBI" id="CHEBI:30879"/>
        <dbReference type="ChEBI" id="CHEBI:43474"/>
        <dbReference type="ChEBI" id="CHEBI:67140"/>
        <dbReference type="EC" id="3.1.3.2"/>
    </reaction>
</comment>
<dbReference type="InterPro" id="IPR015914">
    <property type="entry name" value="PAPs_N"/>
</dbReference>
<evidence type="ECO:0000256" key="7">
    <source>
        <dbReference type="ARBA" id="ARBA00022801"/>
    </source>
</evidence>
<dbReference type="EMBL" id="JADBGQ010000003">
    <property type="protein sequence ID" value="KAG5404163.1"/>
    <property type="molecule type" value="Genomic_DNA"/>
</dbReference>
<dbReference type="Pfam" id="PF16656">
    <property type="entry name" value="Pur_ac_phosph_N"/>
    <property type="match status" value="1"/>
</dbReference>
<evidence type="ECO:0000256" key="4">
    <source>
        <dbReference type="ARBA" id="ARBA00008723"/>
    </source>
</evidence>
<evidence type="ECO:0000259" key="13">
    <source>
        <dbReference type="Pfam" id="PF14008"/>
    </source>
</evidence>
<dbReference type="Gene3D" id="3.60.21.10">
    <property type="match status" value="2"/>
</dbReference>
<evidence type="ECO:0000256" key="8">
    <source>
        <dbReference type="ARBA" id="ARBA00022833"/>
    </source>
</evidence>
<keyword evidence="8" id="KW-0862">Zinc</keyword>
<evidence type="ECO:0000313" key="16">
    <source>
        <dbReference type="Proteomes" id="UP000823674"/>
    </source>
</evidence>
<dbReference type="CDD" id="cd00839">
    <property type="entry name" value="MPP_PAPs"/>
    <property type="match status" value="1"/>
</dbReference>
<feature type="domain" description="Purple acid phosphatase N-terminal" evidence="14">
    <location>
        <begin position="73"/>
        <end position="184"/>
    </location>
</feature>
<feature type="chain" id="PRO_5045001151" description="Purple acid phosphatase" evidence="11">
    <location>
        <begin position="31"/>
        <end position="549"/>
    </location>
</feature>
<dbReference type="SUPFAM" id="SSF49363">
    <property type="entry name" value="Purple acid phosphatase, N-terminal domain"/>
    <property type="match status" value="1"/>
</dbReference>
<dbReference type="Proteomes" id="UP000823674">
    <property type="component" value="Chromosome A03"/>
</dbReference>
<comment type="cofactor">
    <cofactor evidence="3">
        <name>Fe cation</name>
        <dbReference type="ChEBI" id="CHEBI:24875"/>
    </cofactor>
</comment>
<evidence type="ECO:0000256" key="3">
    <source>
        <dbReference type="ARBA" id="ARBA00001962"/>
    </source>
</evidence>
<evidence type="ECO:0000256" key="6">
    <source>
        <dbReference type="ARBA" id="ARBA00022729"/>
    </source>
</evidence>
<keyword evidence="16" id="KW-1185">Reference proteome</keyword>
<evidence type="ECO:0000256" key="9">
    <source>
        <dbReference type="ARBA" id="ARBA00023004"/>
    </source>
</evidence>
<name>A0ABQ7MZQ7_BRACM</name>
<reference evidence="15 16" key="1">
    <citation type="submission" date="2021-03" db="EMBL/GenBank/DDBJ databases">
        <authorList>
            <person name="King G.J."/>
            <person name="Bancroft I."/>
            <person name="Baten A."/>
            <person name="Bloomfield J."/>
            <person name="Borpatragohain P."/>
            <person name="He Z."/>
            <person name="Irish N."/>
            <person name="Irwin J."/>
            <person name="Liu K."/>
            <person name="Mauleon R.P."/>
            <person name="Moore J."/>
            <person name="Morris R."/>
            <person name="Ostergaard L."/>
            <person name="Wang B."/>
            <person name="Wells R."/>
        </authorList>
    </citation>
    <scope>NUCLEOTIDE SEQUENCE [LARGE SCALE GENOMIC DNA]</scope>
    <source>
        <strain evidence="15">R-o-18</strain>
        <tissue evidence="15">Leaf</tissue>
    </source>
</reference>
<evidence type="ECO:0000313" key="15">
    <source>
        <dbReference type="EMBL" id="KAG5404163.1"/>
    </source>
</evidence>
<keyword evidence="9" id="KW-0408">Iron</keyword>
<feature type="signal peptide" evidence="11">
    <location>
        <begin position="1"/>
        <end position="30"/>
    </location>
</feature>
<feature type="domain" description="Purple acid phosphatase C-terminal" evidence="13">
    <location>
        <begin position="491"/>
        <end position="527"/>
    </location>
</feature>
<organism evidence="15 16">
    <name type="scientific">Brassica rapa subsp. trilocularis</name>
    <dbReference type="NCBI Taxonomy" id="1813537"/>
    <lineage>
        <taxon>Eukaryota</taxon>
        <taxon>Viridiplantae</taxon>
        <taxon>Streptophyta</taxon>
        <taxon>Embryophyta</taxon>
        <taxon>Tracheophyta</taxon>
        <taxon>Spermatophyta</taxon>
        <taxon>Magnoliopsida</taxon>
        <taxon>eudicotyledons</taxon>
        <taxon>Gunneridae</taxon>
        <taxon>Pentapetalae</taxon>
        <taxon>rosids</taxon>
        <taxon>malvids</taxon>
        <taxon>Brassicales</taxon>
        <taxon>Brassicaceae</taxon>
        <taxon>Brassiceae</taxon>
        <taxon>Brassica</taxon>
    </lineage>
</organism>
<dbReference type="PANTHER" id="PTHR22953">
    <property type="entry name" value="ACID PHOSPHATASE RELATED"/>
    <property type="match status" value="1"/>
</dbReference>
<dbReference type="InterPro" id="IPR041792">
    <property type="entry name" value="MPP_PAP"/>
</dbReference>
<dbReference type="InterPro" id="IPR004843">
    <property type="entry name" value="Calcineurin-like_PHP"/>
</dbReference>